<feature type="transmembrane region" description="Helical" evidence="7">
    <location>
        <begin position="96"/>
        <end position="114"/>
    </location>
</feature>
<evidence type="ECO:0000256" key="7">
    <source>
        <dbReference type="RuleBase" id="RU365041"/>
    </source>
</evidence>
<feature type="transmembrane region" description="Helical" evidence="7">
    <location>
        <begin position="71"/>
        <end position="89"/>
    </location>
</feature>
<feature type="transmembrane region" description="Helical" evidence="7">
    <location>
        <begin position="39"/>
        <end position="59"/>
    </location>
</feature>
<evidence type="ECO:0000256" key="1">
    <source>
        <dbReference type="ARBA" id="ARBA00004651"/>
    </source>
</evidence>
<protein>
    <recommendedName>
        <fullName evidence="7">Protein MgtC</fullName>
    </recommendedName>
</protein>
<dbReference type="GO" id="GO:0005886">
    <property type="term" value="C:plasma membrane"/>
    <property type="evidence" value="ECO:0007669"/>
    <property type="project" value="UniProtKB-SubCell"/>
</dbReference>
<reference evidence="9" key="1">
    <citation type="submission" date="2016-01" db="EMBL/GenBank/DDBJ databases">
        <authorList>
            <person name="Peeters C."/>
        </authorList>
    </citation>
    <scope>NUCLEOTIDE SEQUENCE [LARGE SCALE GENOMIC DNA]</scope>
    <source>
        <strain evidence="9">LMG 22940</strain>
    </source>
</reference>
<evidence type="ECO:0000256" key="5">
    <source>
        <dbReference type="ARBA" id="ARBA00022989"/>
    </source>
</evidence>
<keyword evidence="4 7" id="KW-0812">Transmembrane</keyword>
<comment type="caution">
    <text evidence="9">The sequence shown here is derived from an EMBL/GenBank/DDBJ whole genome shotgun (WGS) entry which is preliminary data.</text>
</comment>
<proteinExistence type="inferred from homology"/>
<dbReference type="RefSeq" id="WP_235028308.1">
    <property type="nucleotide sequence ID" value="NZ_FCON02000023.1"/>
</dbReference>
<keyword evidence="10" id="KW-1185">Reference proteome</keyword>
<evidence type="ECO:0000313" key="10">
    <source>
        <dbReference type="Proteomes" id="UP000054770"/>
    </source>
</evidence>
<evidence type="ECO:0000313" key="9">
    <source>
        <dbReference type="EMBL" id="SAL55042.1"/>
    </source>
</evidence>
<evidence type="ECO:0000256" key="4">
    <source>
        <dbReference type="ARBA" id="ARBA00022692"/>
    </source>
</evidence>
<evidence type="ECO:0000256" key="3">
    <source>
        <dbReference type="ARBA" id="ARBA00022475"/>
    </source>
</evidence>
<comment type="subcellular location">
    <subcellularLocation>
        <location evidence="7">Cell inner membrane</location>
        <topology evidence="7">Multi-pass membrane protein</topology>
    </subcellularLocation>
    <subcellularLocation>
        <location evidence="1">Cell membrane</location>
        <topology evidence="1">Multi-pass membrane protein</topology>
    </subcellularLocation>
</comment>
<dbReference type="InterPro" id="IPR049177">
    <property type="entry name" value="MgtC_SapB_SrpB_YhiD_N"/>
</dbReference>
<gene>
    <name evidence="9" type="ORF">AWB68_02659</name>
</gene>
<keyword evidence="7" id="KW-0997">Cell inner membrane</keyword>
<evidence type="ECO:0000259" key="8">
    <source>
        <dbReference type="Pfam" id="PF02308"/>
    </source>
</evidence>
<dbReference type="PANTHER" id="PTHR33778:SF1">
    <property type="entry name" value="MAGNESIUM TRANSPORTER YHID-RELATED"/>
    <property type="match status" value="1"/>
</dbReference>
<comment type="similarity">
    <text evidence="2 7">Belongs to the MgtC/SapB family.</text>
</comment>
<dbReference type="Proteomes" id="UP000054770">
    <property type="component" value="Unassembled WGS sequence"/>
</dbReference>
<keyword evidence="3" id="KW-1003">Cell membrane</keyword>
<feature type="domain" description="MgtC/SapB/SrpB/YhiD N-terminal" evidence="8">
    <location>
        <begin position="15"/>
        <end position="142"/>
    </location>
</feature>
<evidence type="ECO:0000256" key="6">
    <source>
        <dbReference type="ARBA" id="ARBA00023136"/>
    </source>
</evidence>
<sequence>MLPLTDLIEVVFRMLSAVAIGCVIGIDRNLHGKPSGMKTLGLVALGASLATMSSMRFSMHPLGDNADVSRVVQGIVTGIGFLGAGVIIHTPGQNRIRGLTTAASIWVTAAVGIVCGLGFWIVSVIALVILIVLLTAGRIVEKALHRQWLRKPPEEREAAHAVPDDD</sequence>
<accession>A0A158IEJ8</accession>
<dbReference type="InterPro" id="IPR003416">
    <property type="entry name" value="MgtC/SapB/SrpB/YhiD_fam"/>
</dbReference>
<dbReference type="PANTHER" id="PTHR33778">
    <property type="entry name" value="PROTEIN MGTC"/>
    <property type="match status" value="1"/>
</dbReference>
<feature type="transmembrane region" description="Helical" evidence="7">
    <location>
        <begin position="6"/>
        <end position="27"/>
    </location>
</feature>
<dbReference type="PRINTS" id="PR01837">
    <property type="entry name" value="MGTCSAPBPROT"/>
</dbReference>
<organism evidence="9 10">
    <name type="scientific">Caballeronia choica</name>
    <dbReference type="NCBI Taxonomy" id="326476"/>
    <lineage>
        <taxon>Bacteria</taxon>
        <taxon>Pseudomonadati</taxon>
        <taxon>Pseudomonadota</taxon>
        <taxon>Betaproteobacteria</taxon>
        <taxon>Burkholderiales</taxon>
        <taxon>Burkholderiaceae</taxon>
        <taxon>Caballeronia</taxon>
    </lineage>
</organism>
<evidence type="ECO:0000256" key="2">
    <source>
        <dbReference type="ARBA" id="ARBA00009298"/>
    </source>
</evidence>
<keyword evidence="5 7" id="KW-1133">Transmembrane helix</keyword>
<dbReference type="AlphaFoldDB" id="A0A158IEJ8"/>
<dbReference type="EMBL" id="FCON02000023">
    <property type="protein sequence ID" value="SAL55042.1"/>
    <property type="molecule type" value="Genomic_DNA"/>
</dbReference>
<name>A0A158IEJ8_9BURK</name>
<keyword evidence="6 7" id="KW-0472">Membrane</keyword>
<feature type="transmembrane region" description="Helical" evidence="7">
    <location>
        <begin position="120"/>
        <end position="140"/>
    </location>
</feature>
<dbReference type="Pfam" id="PF02308">
    <property type="entry name" value="MgtC"/>
    <property type="match status" value="1"/>
</dbReference>